<keyword evidence="2" id="KW-1185">Reference proteome</keyword>
<organism evidence="1 2">
    <name type="scientific">Bacteroides luti</name>
    <dbReference type="NCBI Taxonomy" id="1297750"/>
    <lineage>
        <taxon>Bacteria</taxon>
        <taxon>Pseudomonadati</taxon>
        <taxon>Bacteroidota</taxon>
        <taxon>Bacteroidia</taxon>
        <taxon>Bacteroidales</taxon>
        <taxon>Bacteroidaceae</taxon>
        <taxon>Bacteroides</taxon>
    </lineage>
</organism>
<dbReference type="RefSeq" id="WP_073399953.1">
    <property type="nucleotide sequence ID" value="NZ_FQTV01000004.1"/>
</dbReference>
<dbReference type="OrthoDB" id="1274379at2"/>
<gene>
    <name evidence="1" type="ORF">SAMN05444405_104176</name>
</gene>
<dbReference type="AlphaFoldDB" id="A0A1M4Y0F5"/>
<dbReference type="Proteomes" id="UP000184509">
    <property type="component" value="Unassembled WGS sequence"/>
</dbReference>
<name>A0A1M4Y0F5_9BACE</name>
<evidence type="ECO:0008006" key="3">
    <source>
        <dbReference type="Google" id="ProtNLM"/>
    </source>
</evidence>
<evidence type="ECO:0000313" key="2">
    <source>
        <dbReference type="Proteomes" id="UP000184509"/>
    </source>
</evidence>
<evidence type="ECO:0000313" key="1">
    <source>
        <dbReference type="EMBL" id="SHE99076.1"/>
    </source>
</evidence>
<dbReference type="EMBL" id="FQTV01000004">
    <property type="protein sequence ID" value="SHE99076.1"/>
    <property type="molecule type" value="Genomic_DNA"/>
</dbReference>
<accession>A0A1M4Y0F5</accession>
<reference evidence="1 2" key="1">
    <citation type="submission" date="2016-11" db="EMBL/GenBank/DDBJ databases">
        <authorList>
            <person name="Jaros S."/>
            <person name="Januszkiewicz K."/>
            <person name="Wedrychowicz H."/>
        </authorList>
    </citation>
    <scope>NUCLEOTIDE SEQUENCE [LARGE SCALE GENOMIC DNA]</scope>
    <source>
        <strain evidence="1 2">DSM 26991</strain>
    </source>
</reference>
<dbReference type="STRING" id="1297750.SAMN05444405_104176"/>
<protein>
    <recommendedName>
        <fullName evidence="3">Response receiver domain-containing protein</fullName>
    </recommendedName>
</protein>
<sequence length="422" mass="48147">MINKLEPTVVIIDDVKEEIQGIIDDLSEKGVGCKFFNPDYSEGDDMPTKTYSDVNILFLDLFYSGNFDAEQSCNWVRSIIPKNSFYIIVFWTKDISRASEVLILLKERDIPPFKYFVESKSEYIVGGAYNFKSLLKKINDACDNSPALEEIIIWKKALKLTANEVIGHLINNDEDAEIIKKIIISHGGNSTKAFSDIQKRIVLFDALDIVLTSNTRKNISGAISDINADTIYKLENIATLEPDKKLNSWFHFKLISSISNDLILSGLISDFKDKGLIDTYSILDDKHIKEYLSKQTDSRIKLKPCVMVLTRPCDIAQDKFGKNIKLLSGVRIVNPNRKNNVSKEFKGGSSKLDSIKIYDHLYFSKDETDCTLIFDYRYSFSLPKEQFISKFDNVKIFNKELLSEIQVEYSSYSSRLGITQII</sequence>
<proteinExistence type="predicted"/>